<organism evidence="6">
    <name type="scientific">uncultured Solirubrobacteraceae bacterium</name>
    <dbReference type="NCBI Taxonomy" id="1162706"/>
    <lineage>
        <taxon>Bacteria</taxon>
        <taxon>Bacillati</taxon>
        <taxon>Actinomycetota</taxon>
        <taxon>Thermoleophilia</taxon>
        <taxon>Solirubrobacterales</taxon>
        <taxon>Solirubrobacteraceae</taxon>
        <taxon>environmental samples</taxon>
    </lineage>
</organism>
<evidence type="ECO:0000256" key="1">
    <source>
        <dbReference type="ARBA" id="ARBA00023015"/>
    </source>
</evidence>
<proteinExistence type="predicted"/>
<dbReference type="CDD" id="cd06170">
    <property type="entry name" value="LuxR_C_like"/>
    <property type="match status" value="1"/>
</dbReference>
<dbReference type="Pfam" id="PF00196">
    <property type="entry name" value="GerE"/>
    <property type="match status" value="1"/>
</dbReference>
<keyword evidence="2" id="KW-0238">DNA-binding</keyword>
<evidence type="ECO:0000256" key="3">
    <source>
        <dbReference type="ARBA" id="ARBA00023163"/>
    </source>
</evidence>
<dbReference type="PRINTS" id="PR00038">
    <property type="entry name" value="HTHLUXR"/>
</dbReference>
<keyword evidence="1" id="KW-0805">Transcription regulation</keyword>
<protein>
    <submittedName>
        <fullName evidence="6">Two-component transcriptional response regulator, LuxR family</fullName>
    </submittedName>
</protein>
<dbReference type="PROSITE" id="PS50043">
    <property type="entry name" value="HTH_LUXR_2"/>
    <property type="match status" value="1"/>
</dbReference>
<feature type="region of interest" description="Disordered" evidence="4">
    <location>
        <begin position="1"/>
        <end position="29"/>
    </location>
</feature>
<dbReference type="GO" id="GO:0003677">
    <property type="term" value="F:DNA binding"/>
    <property type="evidence" value="ECO:0007669"/>
    <property type="project" value="UniProtKB-KW"/>
</dbReference>
<evidence type="ECO:0000256" key="2">
    <source>
        <dbReference type="ARBA" id="ARBA00023125"/>
    </source>
</evidence>
<name>A0A6J4T1N0_9ACTN</name>
<evidence type="ECO:0000259" key="5">
    <source>
        <dbReference type="PROSITE" id="PS50043"/>
    </source>
</evidence>
<keyword evidence="3" id="KW-0804">Transcription</keyword>
<dbReference type="SUPFAM" id="SSF46894">
    <property type="entry name" value="C-terminal effector domain of the bipartite response regulators"/>
    <property type="match status" value="1"/>
</dbReference>
<evidence type="ECO:0000256" key="4">
    <source>
        <dbReference type="SAM" id="MobiDB-lite"/>
    </source>
</evidence>
<feature type="region of interest" description="Disordered" evidence="4">
    <location>
        <begin position="93"/>
        <end position="113"/>
    </location>
</feature>
<dbReference type="InterPro" id="IPR016032">
    <property type="entry name" value="Sig_transdc_resp-reg_C-effctor"/>
</dbReference>
<dbReference type="InterPro" id="IPR000792">
    <property type="entry name" value="Tscrpt_reg_LuxR_C"/>
</dbReference>
<dbReference type="AlphaFoldDB" id="A0A6J4T1N0"/>
<dbReference type="InterPro" id="IPR036388">
    <property type="entry name" value="WH-like_DNA-bd_sf"/>
</dbReference>
<feature type="domain" description="HTH luxR-type" evidence="5">
    <location>
        <begin position="20"/>
        <end position="85"/>
    </location>
</feature>
<sequence>MSTRKSDGEMTERPPTARGRPGSLEQLSQREREVLGLMASGRTNHGICDVLALNPKTVESHVRAIFHKLGLRQTADEHRRVLAVLRYLGAGATEVPPRVPPHAPTSRAGARGR</sequence>
<dbReference type="PANTHER" id="PTHR44688:SF16">
    <property type="entry name" value="DNA-BINDING TRANSCRIPTIONAL ACTIVATOR DEVR_DOSR"/>
    <property type="match status" value="1"/>
</dbReference>
<dbReference type="PANTHER" id="PTHR44688">
    <property type="entry name" value="DNA-BINDING TRANSCRIPTIONAL ACTIVATOR DEVR_DOSR"/>
    <property type="match status" value="1"/>
</dbReference>
<dbReference type="SMART" id="SM00421">
    <property type="entry name" value="HTH_LUXR"/>
    <property type="match status" value="1"/>
</dbReference>
<dbReference type="EMBL" id="CADCVQ010000116">
    <property type="protein sequence ID" value="CAA9511582.1"/>
    <property type="molecule type" value="Genomic_DNA"/>
</dbReference>
<feature type="compositionally biased region" description="Basic and acidic residues" evidence="4">
    <location>
        <begin position="1"/>
        <end position="12"/>
    </location>
</feature>
<dbReference type="Gene3D" id="1.10.10.10">
    <property type="entry name" value="Winged helix-like DNA-binding domain superfamily/Winged helix DNA-binding domain"/>
    <property type="match status" value="1"/>
</dbReference>
<dbReference type="GO" id="GO:0006355">
    <property type="term" value="P:regulation of DNA-templated transcription"/>
    <property type="evidence" value="ECO:0007669"/>
    <property type="project" value="InterPro"/>
</dbReference>
<accession>A0A6J4T1N0</accession>
<reference evidence="6" key="1">
    <citation type="submission" date="2020-02" db="EMBL/GenBank/DDBJ databases">
        <authorList>
            <person name="Meier V. D."/>
        </authorList>
    </citation>
    <scope>NUCLEOTIDE SEQUENCE</scope>
    <source>
        <strain evidence="6">AVDCRST_MAG67</strain>
    </source>
</reference>
<gene>
    <name evidence="6" type="ORF">AVDCRST_MAG67-2735</name>
</gene>
<evidence type="ECO:0000313" key="6">
    <source>
        <dbReference type="EMBL" id="CAA9511582.1"/>
    </source>
</evidence>